<name>A0A8S4SIA7_9NEOP</name>
<dbReference type="InterPro" id="IPR036055">
    <property type="entry name" value="LDL_receptor-like_sf"/>
</dbReference>
<proteinExistence type="predicted"/>
<evidence type="ECO:0000256" key="2">
    <source>
        <dbReference type="ARBA" id="ARBA00022968"/>
    </source>
</evidence>
<dbReference type="InterPro" id="IPR001254">
    <property type="entry name" value="Trypsin_dom"/>
</dbReference>
<dbReference type="CDD" id="cd00112">
    <property type="entry name" value="LDLa"/>
    <property type="match status" value="1"/>
</dbReference>
<dbReference type="GO" id="GO:0004252">
    <property type="term" value="F:serine-type endopeptidase activity"/>
    <property type="evidence" value="ECO:0007669"/>
    <property type="project" value="InterPro"/>
</dbReference>
<accession>A0A8S4SIA7</accession>
<dbReference type="InterPro" id="IPR023415">
    <property type="entry name" value="LDLR_class-A_CS"/>
</dbReference>
<reference evidence="9" key="1">
    <citation type="submission" date="2022-03" db="EMBL/GenBank/DDBJ databases">
        <authorList>
            <person name="Lindestad O."/>
        </authorList>
    </citation>
    <scope>NUCLEOTIDE SEQUENCE</scope>
</reference>
<feature type="region of interest" description="Disordered" evidence="6">
    <location>
        <begin position="415"/>
        <end position="439"/>
    </location>
</feature>
<dbReference type="PANTHER" id="PTHR24258:SF146">
    <property type="entry name" value="ATRIAL NATRIURETIC PEPTIDE-CONVERTING ENZYME"/>
    <property type="match status" value="1"/>
</dbReference>
<evidence type="ECO:0000256" key="5">
    <source>
        <dbReference type="PROSITE-ProRule" id="PRU00124"/>
    </source>
</evidence>
<protein>
    <submittedName>
        <fullName evidence="9">Jg9969 protein</fullName>
    </submittedName>
</protein>
<keyword evidence="2" id="KW-0812">Transmembrane</keyword>
<comment type="subcellular location">
    <subcellularLocation>
        <location evidence="1">Cell membrane</location>
        <topology evidence="1">Single-pass type II membrane protein</topology>
    </subcellularLocation>
</comment>
<evidence type="ECO:0000313" key="10">
    <source>
        <dbReference type="Proteomes" id="UP000838756"/>
    </source>
</evidence>
<sequence>MYLFGDPLNRQTFRGSFVASSWGAQEDRDEAAEVKGNSTRDGELRQALYDTYVNSELRSCFVAAEILALDNVKEGTRVHFEVSFEPIFTAVNTPEVTAVLTRELLAPYFQRLGVIPTTLHIEESSIISSQALKEGDTPIAEISTTEVVAFEIEEDLRECSPLTLTLCSHLPYNTTTYPNLVGHSSKEALLRDLVAYRELLDAECSYLAQDFVCQMLQPRCDEDRLLRPCRAYCRAFHAGCGARLPDRLRPHFDCSRFPDYFGPGSCLTEPDCMGGLQRAALSRRACDSVPDCADASDERSCSHCAAAGPGALRCALLPRCLPAHLRCDGTPDCADGSDEAGCLWVTRSLALWKRETAETTLGAVRSRAGYAVWSERGRVGKICASPYEGDKRALMSLATSLCTALTFKAAVSAEAVPDGEEEVDEDTTEDSLQDRVRRESPEYVQVVDPSAPEISFTKSDCPQRRVVKIVCDQLECGLASARGGTSAQGVEGLPRGARPGDWPWHAALLRSHVHACDAVLIDPAWLITTASCFQGQPKAEWTARLGSVRIQSTTPWQQERRIVGMVRSPVEGSMLAMVRLEESVEMTDFVRPACLPDDGFKTDEQSICNTLGWTRNRDQLQRVHVVPTAMNTCENVSIATGNGICAEPLYDQDDCDEEEYAGSSMMCFDEKSKHWSLLGVSGWRIACSKIGLGRPRIYDAVTSHIEWIRRTITNSSRSFFETVPPSKLTECDHLKLNMQSWGLLSDYVLESVKICRYKPKEVTSTAVLQIADRSGQITCVVKGKTIGLLFGLTSEEWSDIEDMCECGEQLFYRYFKNGLSTSFRCEQKLFYNFCLSNQKEDVFIAIFYRTINMRNKNKHDALINTIELKKQTSFVLDIYINHIRKVQPPSETGN</sequence>
<feature type="disulfide bond" evidence="5">
    <location>
        <begin position="286"/>
        <end position="301"/>
    </location>
</feature>
<dbReference type="PRINTS" id="PR00261">
    <property type="entry name" value="LDLRECEPTOR"/>
</dbReference>
<dbReference type="CDD" id="cd00190">
    <property type="entry name" value="Tryp_SPc"/>
    <property type="match status" value="1"/>
</dbReference>
<evidence type="ECO:0000259" key="8">
    <source>
        <dbReference type="PROSITE" id="PS50240"/>
    </source>
</evidence>
<dbReference type="PROSITE" id="PS50068">
    <property type="entry name" value="LDLRA_2"/>
    <property type="match status" value="2"/>
</dbReference>
<evidence type="ECO:0000256" key="6">
    <source>
        <dbReference type="SAM" id="MobiDB-lite"/>
    </source>
</evidence>
<dbReference type="PANTHER" id="PTHR24258">
    <property type="entry name" value="SERINE PROTEASE-RELATED"/>
    <property type="match status" value="1"/>
</dbReference>
<dbReference type="SUPFAM" id="SSF57424">
    <property type="entry name" value="LDL receptor-like module"/>
    <property type="match status" value="1"/>
</dbReference>
<dbReference type="Pfam" id="PF00089">
    <property type="entry name" value="Trypsin"/>
    <property type="match status" value="1"/>
</dbReference>
<dbReference type="SMART" id="SM00020">
    <property type="entry name" value="Tryp_SPc"/>
    <property type="match status" value="1"/>
</dbReference>
<evidence type="ECO:0000256" key="4">
    <source>
        <dbReference type="PROSITE-ProRule" id="PRU00090"/>
    </source>
</evidence>
<feature type="domain" description="Peptidase S1" evidence="8">
    <location>
        <begin position="481"/>
        <end position="713"/>
    </location>
</feature>
<dbReference type="Gene3D" id="2.40.10.10">
    <property type="entry name" value="Trypsin-like serine proteases"/>
    <property type="match status" value="1"/>
</dbReference>
<dbReference type="Gene3D" id="4.10.400.10">
    <property type="entry name" value="Low-density Lipoprotein Receptor"/>
    <property type="match status" value="1"/>
</dbReference>
<dbReference type="EMBL" id="CAKXAJ010026152">
    <property type="protein sequence ID" value="CAH2259110.1"/>
    <property type="molecule type" value="Genomic_DNA"/>
</dbReference>
<dbReference type="InterPro" id="IPR009003">
    <property type="entry name" value="Peptidase_S1_PA"/>
</dbReference>
<dbReference type="Gene3D" id="1.10.2000.10">
    <property type="entry name" value="Frizzled cysteine-rich domain"/>
    <property type="match status" value="1"/>
</dbReference>
<dbReference type="CDD" id="cd07066">
    <property type="entry name" value="CRD_FZ"/>
    <property type="match status" value="1"/>
</dbReference>
<dbReference type="GO" id="GO:0006508">
    <property type="term" value="P:proteolysis"/>
    <property type="evidence" value="ECO:0007669"/>
    <property type="project" value="InterPro"/>
</dbReference>
<comment type="caution">
    <text evidence="9">The sequence shown here is derived from an EMBL/GenBank/DDBJ whole genome shotgun (WGS) entry which is preliminary data.</text>
</comment>
<dbReference type="PROSITE" id="PS50240">
    <property type="entry name" value="TRYPSIN_DOM"/>
    <property type="match status" value="1"/>
</dbReference>
<feature type="compositionally biased region" description="Acidic residues" evidence="6">
    <location>
        <begin position="417"/>
        <end position="431"/>
    </location>
</feature>
<dbReference type="PROSITE" id="PS50038">
    <property type="entry name" value="FZ"/>
    <property type="match status" value="1"/>
</dbReference>
<keyword evidence="10" id="KW-1185">Reference proteome</keyword>
<feature type="domain" description="FZ" evidence="7">
    <location>
        <begin position="154"/>
        <end position="269"/>
    </location>
</feature>
<dbReference type="OrthoDB" id="5985572at2759"/>
<dbReference type="InterPro" id="IPR043504">
    <property type="entry name" value="Peptidase_S1_PA_chymotrypsin"/>
</dbReference>
<dbReference type="PROSITE" id="PS01209">
    <property type="entry name" value="LDLRA_1"/>
    <property type="match status" value="1"/>
</dbReference>
<feature type="disulfide bond" evidence="5">
    <location>
        <begin position="327"/>
        <end position="342"/>
    </location>
</feature>
<dbReference type="SUPFAM" id="SSF63501">
    <property type="entry name" value="Frizzled cysteine-rich domain"/>
    <property type="match status" value="1"/>
</dbReference>
<dbReference type="GO" id="GO:0005886">
    <property type="term" value="C:plasma membrane"/>
    <property type="evidence" value="ECO:0007669"/>
    <property type="project" value="UniProtKB-SubCell"/>
</dbReference>
<dbReference type="SMART" id="SM00192">
    <property type="entry name" value="LDLa"/>
    <property type="match status" value="2"/>
</dbReference>
<dbReference type="SMART" id="SM00063">
    <property type="entry name" value="FRI"/>
    <property type="match status" value="1"/>
</dbReference>
<dbReference type="AlphaFoldDB" id="A0A8S4SIA7"/>
<evidence type="ECO:0000259" key="7">
    <source>
        <dbReference type="PROSITE" id="PS50038"/>
    </source>
</evidence>
<keyword evidence="3 5" id="KW-1015">Disulfide bond</keyword>
<dbReference type="InterPro" id="IPR020067">
    <property type="entry name" value="Frizzled_dom"/>
</dbReference>
<dbReference type="SUPFAM" id="SSF50494">
    <property type="entry name" value="Trypsin-like serine proteases"/>
    <property type="match status" value="1"/>
</dbReference>
<feature type="disulfide bond" evidence="4">
    <location>
        <begin position="159"/>
        <end position="220"/>
    </location>
</feature>
<gene>
    <name evidence="9" type="primary">jg9969</name>
    <name evidence="9" type="ORF">PAEG_LOCUS23501</name>
</gene>
<dbReference type="InterPro" id="IPR002172">
    <property type="entry name" value="LDrepeatLR_classA_rpt"/>
</dbReference>
<dbReference type="Pfam" id="PF00057">
    <property type="entry name" value="Ldl_recept_a"/>
    <property type="match status" value="1"/>
</dbReference>
<evidence type="ECO:0000313" key="9">
    <source>
        <dbReference type="EMBL" id="CAH2259110.1"/>
    </source>
</evidence>
<dbReference type="FunFam" id="2.40.10.10:FF:000235">
    <property type="entry name" value="Atrial natriuretic peptide-converting enzyme"/>
    <property type="match status" value="1"/>
</dbReference>
<evidence type="ECO:0000256" key="1">
    <source>
        <dbReference type="ARBA" id="ARBA00004401"/>
    </source>
</evidence>
<feature type="disulfide bond" evidence="4">
    <location>
        <begin position="167"/>
        <end position="213"/>
    </location>
</feature>
<evidence type="ECO:0000256" key="3">
    <source>
        <dbReference type="ARBA" id="ARBA00023157"/>
    </source>
</evidence>
<dbReference type="Pfam" id="PF01392">
    <property type="entry name" value="Fz"/>
    <property type="match status" value="1"/>
</dbReference>
<dbReference type="InterPro" id="IPR036790">
    <property type="entry name" value="Frizzled_dom_sf"/>
</dbReference>
<organism evidence="9 10">
    <name type="scientific">Pararge aegeria aegeria</name>
    <dbReference type="NCBI Taxonomy" id="348720"/>
    <lineage>
        <taxon>Eukaryota</taxon>
        <taxon>Metazoa</taxon>
        <taxon>Ecdysozoa</taxon>
        <taxon>Arthropoda</taxon>
        <taxon>Hexapoda</taxon>
        <taxon>Insecta</taxon>
        <taxon>Pterygota</taxon>
        <taxon>Neoptera</taxon>
        <taxon>Endopterygota</taxon>
        <taxon>Lepidoptera</taxon>
        <taxon>Glossata</taxon>
        <taxon>Ditrysia</taxon>
        <taxon>Papilionoidea</taxon>
        <taxon>Nymphalidae</taxon>
        <taxon>Satyrinae</taxon>
        <taxon>Satyrini</taxon>
        <taxon>Parargina</taxon>
        <taxon>Pararge</taxon>
    </lineage>
</organism>
<comment type="caution">
    <text evidence="5">Lacks conserved residue(s) required for the propagation of feature annotation.</text>
</comment>
<dbReference type="Proteomes" id="UP000838756">
    <property type="component" value="Unassembled WGS sequence"/>
</dbReference>
<keyword evidence="2" id="KW-0735">Signal-anchor</keyword>